<dbReference type="HOGENOM" id="CLU_2907474_0_0_1"/>
<evidence type="ECO:0000259" key="1">
    <source>
        <dbReference type="Pfam" id="PF24818"/>
    </source>
</evidence>
<sequence length="62" mass="7486">MVLQHVKHTCNYAWVARQSLFFRETNPQPRKHTMWQSTTDFTNGQANIHRYIYSFYSCPLMC</sequence>
<accession>A0A0C3X5E5</accession>
<dbReference type="Pfam" id="PF24818">
    <property type="entry name" value="PH_TRF2_HOY1"/>
    <property type="match status" value="1"/>
</dbReference>
<protein>
    <recommendedName>
        <fullName evidence="1">TRF2/HOY1 PH-like domain-containing protein</fullName>
    </recommendedName>
</protein>
<name>G7JVB1_MEDTR</name>
<dbReference type="STRING" id="3880.G7JVB1"/>
<gene>
    <name evidence="2" type="ordered locus">MTR_4g113870</name>
</gene>
<evidence type="ECO:0000313" key="3">
    <source>
        <dbReference type="EnsemblPlants" id="AES91467"/>
    </source>
</evidence>
<evidence type="ECO:0000313" key="2">
    <source>
        <dbReference type="EMBL" id="AES91467.2"/>
    </source>
</evidence>
<dbReference type="EnsemblPlants" id="AES91467">
    <property type="protein sequence ID" value="AES91467"/>
    <property type="gene ID" value="MTR_4g113870"/>
</dbReference>
<dbReference type="PaxDb" id="3880-AES91467"/>
<dbReference type="EMBL" id="CM001220">
    <property type="protein sequence ID" value="AES91467.2"/>
    <property type="molecule type" value="Genomic_DNA"/>
</dbReference>
<reference evidence="2 4" key="2">
    <citation type="journal article" date="2014" name="BMC Genomics">
        <title>An improved genome release (version Mt4.0) for the model legume Medicago truncatula.</title>
        <authorList>
            <person name="Tang H."/>
            <person name="Krishnakumar V."/>
            <person name="Bidwell S."/>
            <person name="Rosen B."/>
            <person name="Chan A."/>
            <person name="Zhou S."/>
            <person name="Gentzbittel L."/>
            <person name="Childs K.L."/>
            <person name="Yandell M."/>
            <person name="Gundlach H."/>
            <person name="Mayer K.F."/>
            <person name="Schwartz D.C."/>
            <person name="Town C.D."/>
        </authorList>
    </citation>
    <scope>GENOME REANNOTATION</scope>
    <source>
        <strain evidence="3 4">cv. Jemalong A17</strain>
    </source>
</reference>
<proteinExistence type="predicted"/>
<keyword evidence="4" id="KW-1185">Reference proteome</keyword>
<dbReference type="AlphaFoldDB" id="G7JVB1"/>
<dbReference type="PANTHER" id="PTHR33494:SF27">
    <property type="entry name" value="ATP-DEPENDENT DNA HELICASE"/>
    <property type="match status" value="1"/>
</dbReference>
<accession>G7JVB1</accession>
<reference evidence="3" key="3">
    <citation type="submission" date="2015-04" db="UniProtKB">
        <authorList>
            <consortium name="EnsemblPlants"/>
        </authorList>
    </citation>
    <scope>IDENTIFICATION</scope>
    <source>
        <strain evidence="3">cv. Jemalong A17</strain>
    </source>
</reference>
<feature type="domain" description="TRF2/HOY1 PH-like" evidence="1">
    <location>
        <begin position="15"/>
        <end position="51"/>
    </location>
</feature>
<dbReference type="Proteomes" id="UP000002051">
    <property type="component" value="Chromosome 4"/>
</dbReference>
<dbReference type="InterPro" id="IPR057939">
    <property type="entry name" value="TRF2_HOY1_PH"/>
</dbReference>
<reference evidence="2 4" key="1">
    <citation type="journal article" date="2011" name="Nature">
        <title>The Medicago genome provides insight into the evolution of rhizobial symbioses.</title>
        <authorList>
            <person name="Young N.D."/>
            <person name="Debelle F."/>
            <person name="Oldroyd G.E."/>
            <person name="Geurts R."/>
            <person name="Cannon S.B."/>
            <person name="Udvardi M.K."/>
            <person name="Benedito V.A."/>
            <person name="Mayer K.F."/>
            <person name="Gouzy J."/>
            <person name="Schoof H."/>
            <person name="Van de Peer Y."/>
            <person name="Proost S."/>
            <person name="Cook D.R."/>
            <person name="Meyers B.C."/>
            <person name="Spannagl M."/>
            <person name="Cheung F."/>
            <person name="De Mita S."/>
            <person name="Krishnakumar V."/>
            <person name="Gundlach H."/>
            <person name="Zhou S."/>
            <person name="Mudge J."/>
            <person name="Bharti A.K."/>
            <person name="Murray J.D."/>
            <person name="Naoumkina M.A."/>
            <person name="Rosen B."/>
            <person name="Silverstein K.A."/>
            <person name="Tang H."/>
            <person name="Rombauts S."/>
            <person name="Zhao P.X."/>
            <person name="Zhou P."/>
            <person name="Barbe V."/>
            <person name="Bardou P."/>
            <person name="Bechner M."/>
            <person name="Bellec A."/>
            <person name="Berger A."/>
            <person name="Berges H."/>
            <person name="Bidwell S."/>
            <person name="Bisseling T."/>
            <person name="Choisne N."/>
            <person name="Couloux A."/>
            <person name="Denny R."/>
            <person name="Deshpande S."/>
            <person name="Dai X."/>
            <person name="Doyle J.J."/>
            <person name="Dudez A.M."/>
            <person name="Farmer A.D."/>
            <person name="Fouteau S."/>
            <person name="Franken C."/>
            <person name="Gibelin C."/>
            <person name="Gish J."/>
            <person name="Goldstein S."/>
            <person name="Gonzalez A.J."/>
            <person name="Green P.J."/>
            <person name="Hallab A."/>
            <person name="Hartog M."/>
            <person name="Hua A."/>
            <person name="Humphray S.J."/>
            <person name="Jeong D.H."/>
            <person name="Jing Y."/>
            <person name="Jocker A."/>
            <person name="Kenton S.M."/>
            <person name="Kim D.J."/>
            <person name="Klee K."/>
            <person name="Lai H."/>
            <person name="Lang C."/>
            <person name="Lin S."/>
            <person name="Macmil S.L."/>
            <person name="Magdelenat G."/>
            <person name="Matthews L."/>
            <person name="McCorrison J."/>
            <person name="Monaghan E.L."/>
            <person name="Mun J.H."/>
            <person name="Najar F.Z."/>
            <person name="Nicholson C."/>
            <person name="Noirot C."/>
            <person name="O'Bleness M."/>
            <person name="Paule C.R."/>
            <person name="Poulain J."/>
            <person name="Prion F."/>
            <person name="Qin B."/>
            <person name="Qu C."/>
            <person name="Retzel E.F."/>
            <person name="Riddle C."/>
            <person name="Sallet E."/>
            <person name="Samain S."/>
            <person name="Samson N."/>
            <person name="Sanders I."/>
            <person name="Saurat O."/>
            <person name="Scarpelli C."/>
            <person name="Schiex T."/>
            <person name="Segurens B."/>
            <person name="Severin A.J."/>
            <person name="Sherrier D.J."/>
            <person name="Shi R."/>
            <person name="Sims S."/>
            <person name="Singer S.R."/>
            <person name="Sinharoy S."/>
            <person name="Sterck L."/>
            <person name="Viollet A."/>
            <person name="Wang B.B."/>
            <person name="Wang K."/>
            <person name="Wang M."/>
            <person name="Wang X."/>
            <person name="Warfsmann J."/>
            <person name="Weissenbach J."/>
            <person name="White D.D."/>
            <person name="White J.D."/>
            <person name="Wiley G.B."/>
            <person name="Wincker P."/>
            <person name="Xing Y."/>
            <person name="Yang L."/>
            <person name="Yao Z."/>
            <person name="Ying F."/>
            <person name="Zhai J."/>
            <person name="Zhou L."/>
            <person name="Zuber A."/>
            <person name="Denarie J."/>
            <person name="Dixon R.A."/>
            <person name="May G.D."/>
            <person name="Schwartz D.C."/>
            <person name="Rogers J."/>
            <person name="Quetier F."/>
            <person name="Town C.D."/>
            <person name="Roe B.A."/>
        </authorList>
    </citation>
    <scope>NUCLEOTIDE SEQUENCE [LARGE SCALE GENOMIC DNA]</scope>
    <source>
        <strain evidence="2">A17</strain>
        <strain evidence="3 4">cv. Jemalong A17</strain>
    </source>
</reference>
<dbReference type="PANTHER" id="PTHR33494">
    <property type="entry name" value="OS02G0793800 PROTEIN"/>
    <property type="match status" value="1"/>
</dbReference>
<evidence type="ECO:0000313" key="4">
    <source>
        <dbReference type="Proteomes" id="UP000002051"/>
    </source>
</evidence>
<organism evidence="2 4">
    <name type="scientific">Medicago truncatula</name>
    <name type="common">Barrel medic</name>
    <name type="synonym">Medicago tribuloides</name>
    <dbReference type="NCBI Taxonomy" id="3880"/>
    <lineage>
        <taxon>Eukaryota</taxon>
        <taxon>Viridiplantae</taxon>
        <taxon>Streptophyta</taxon>
        <taxon>Embryophyta</taxon>
        <taxon>Tracheophyta</taxon>
        <taxon>Spermatophyta</taxon>
        <taxon>Magnoliopsida</taxon>
        <taxon>eudicotyledons</taxon>
        <taxon>Gunneridae</taxon>
        <taxon>Pentapetalae</taxon>
        <taxon>rosids</taxon>
        <taxon>fabids</taxon>
        <taxon>Fabales</taxon>
        <taxon>Fabaceae</taxon>
        <taxon>Papilionoideae</taxon>
        <taxon>50 kb inversion clade</taxon>
        <taxon>NPAAA clade</taxon>
        <taxon>Hologalegina</taxon>
        <taxon>IRL clade</taxon>
        <taxon>Trifolieae</taxon>
        <taxon>Medicago</taxon>
    </lineage>
</organism>